<keyword evidence="3" id="KW-1185">Reference proteome</keyword>
<dbReference type="EMBL" id="STGY01000073">
    <property type="protein sequence ID" value="THV35685.1"/>
    <property type="molecule type" value="Genomic_DNA"/>
</dbReference>
<protein>
    <submittedName>
        <fullName evidence="2">Uncharacterized protein</fullName>
    </submittedName>
</protein>
<dbReference type="Proteomes" id="UP000308760">
    <property type="component" value="Unassembled WGS sequence"/>
</dbReference>
<evidence type="ECO:0000256" key="1">
    <source>
        <dbReference type="SAM" id="MobiDB-lite"/>
    </source>
</evidence>
<gene>
    <name evidence="2" type="ORF">FAB82_22685</name>
</gene>
<reference evidence="2 3" key="2">
    <citation type="submission" date="2019-05" db="EMBL/GenBank/DDBJ databases">
        <title>Glycomyces buryatensis sp. nov.</title>
        <authorList>
            <person name="Nikitina E."/>
        </authorList>
    </citation>
    <scope>NUCLEOTIDE SEQUENCE [LARGE SCALE GENOMIC DNA]</scope>
    <source>
        <strain evidence="2 3">18</strain>
    </source>
</reference>
<evidence type="ECO:0000313" key="3">
    <source>
        <dbReference type="Proteomes" id="UP000308760"/>
    </source>
</evidence>
<accession>A0A4S8PZT2</accession>
<reference evidence="3" key="1">
    <citation type="submission" date="2019-04" db="EMBL/GenBank/DDBJ databases">
        <title>Nocardioides xinjiangensis sp. nov.</title>
        <authorList>
            <person name="Liu S."/>
        </authorList>
    </citation>
    <scope>NUCLEOTIDE SEQUENCE [LARGE SCALE GENOMIC DNA]</scope>
    <source>
        <strain evidence="3">18</strain>
    </source>
</reference>
<dbReference type="AlphaFoldDB" id="A0A4S8PZT2"/>
<proteinExistence type="predicted"/>
<name>A0A4S8PZT2_9ACTN</name>
<evidence type="ECO:0000313" key="2">
    <source>
        <dbReference type="EMBL" id="THV35685.1"/>
    </source>
</evidence>
<organism evidence="2 3">
    <name type="scientific">Glycomyces buryatensis</name>
    <dbReference type="NCBI Taxonomy" id="2570927"/>
    <lineage>
        <taxon>Bacteria</taxon>
        <taxon>Bacillati</taxon>
        <taxon>Actinomycetota</taxon>
        <taxon>Actinomycetes</taxon>
        <taxon>Glycomycetales</taxon>
        <taxon>Glycomycetaceae</taxon>
        <taxon>Glycomyces</taxon>
    </lineage>
</organism>
<feature type="region of interest" description="Disordered" evidence="1">
    <location>
        <begin position="94"/>
        <end position="151"/>
    </location>
</feature>
<feature type="compositionally biased region" description="Basic and acidic residues" evidence="1">
    <location>
        <begin position="100"/>
        <end position="113"/>
    </location>
</feature>
<comment type="caution">
    <text evidence="2">The sequence shown here is derived from an EMBL/GenBank/DDBJ whole genome shotgun (WGS) entry which is preliminary data.</text>
</comment>
<feature type="region of interest" description="Disordered" evidence="1">
    <location>
        <begin position="42"/>
        <end position="82"/>
    </location>
</feature>
<sequence>MAAHMRHCGNRAFDQQHRHLGVLDQIPHRRLGPEPADIRKGHARSRVERLRGRRAHDRQCGGDLPTARRRAHHPHPASDHLQVLDAVDQGLLADSSGIRRRSDFDETRPERNAPPRRHVTAGRIDLHHSGRLSVRPPRRQRQTCGRHPDRP</sequence>